<accession>A0A166FAV7</accession>
<dbReference type="GO" id="GO:0005509">
    <property type="term" value="F:calcium ion binding"/>
    <property type="evidence" value="ECO:0007669"/>
    <property type="project" value="InterPro"/>
</dbReference>
<evidence type="ECO:0000256" key="2">
    <source>
        <dbReference type="SAM" id="Phobius"/>
    </source>
</evidence>
<dbReference type="STRING" id="436010.A0A166FAV7"/>
<keyword evidence="2" id="KW-0812">Transmembrane</keyword>
<keyword evidence="6" id="KW-1185">Reference proteome</keyword>
<dbReference type="AlphaFoldDB" id="A0A166FAV7"/>
<feature type="region of interest" description="Disordered" evidence="1">
    <location>
        <begin position="544"/>
        <end position="573"/>
    </location>
</feature>
<keyword evidence="2" id="KW-0472">Membrane</keyword>
<dbReference type="InterPro" id="IPR015919">
    <property type="entry name" value="Cadherin-like_sf"/>
</dbReference>
<feature type="domain" description="Dystroglycan-type cadherin-like" evidence="4">
    <location>
        <begin position="144"/>
        <end position="246"/>
    </location>
</feature>
<dbReference type="Proteomes" id="UP000076532">
    <property type="component" value="Unassembled WGS sequence"/>
</dbReference>
<protein>
    <recommendedName>
        <fullName evidence="4">Dystroglycan-type cadherin-like domain-containing protein</fullName>
    </recommendedName>
</protein>
<feature type="domain" description="Dystroglycan-type cadherin-like" evidence="4">
    <location>
        <begin position="21"/>
        <end position="117"/>
    </location>
</feature>
<gene>
    <name evidence="5" type="ORF">FIBSPDRAFT_975371</name>
</gene>
<evidence type="ECO:0000256" key="3">
    <source>
        <dbReference type="SAM" id="SignalP"/>
    </source>
</evidence>
<evidence type="ECO:0000313" key="5">
    <source>
        <dbReference type="EMBL" id="KZP16608.1"/>
    </source>
</evidence>
<feature type="region of interest" description="Disordered" evidence="1">
    <location>
        <begin position="650"/>
        <end position="669"/>
    </location>
</feature>
<reference evidence="5 6" key="1">
    <citation type="journal article" date="2016" name="Mol. Biol. Evol.">
        <title>Comparative Genomics of Early-Diverging Mushroom-Forming Fungi Provides Insights into the Origins of Lignocellulose Decay Capabilities.</title>
        <authorList>
            <person name="Nagy L.G."/>
            <person name="Riley R."/>
            <person name="Tritt A."/>
            <person name="Adam C."/>
            <person name="Daum C."/>
            <person name="Floudas D."/>
            <person name="Sun H."/>
            <person name="Yadav J.S."/>
            <person name="Pangilinan J."/>
            <person name="Larsson K.H."/>
            <person name="Matsuura K."/>
            <person name="Barry K."/>
            <person name="Labutti K."/>
            <person name="Kuo R."/>
            <person name="Ohm R.A."/>
            <person name="Bhattacharya S.S."/>
            <person name="Shirouzu T."/>
            <person name="Yoshinaga Y."/>
            <person name="Martin F.M."/>
            <person name="Grigoriev I.V."/>
            <person name="Hibbett D.S."/>
        </authorList>
    </citation>
    <scope>NUCLEOTIDE SEQUENCE [LARGE SCALE GENOMIC DNA]</scope>
    <source>
        <strain evidence="5 6">CBS 109695</strain>
    </source>
</reference>
<dbReference type="InterPro" id="IPR013783">
    <property type="entry name" value="Ig-like_fold"/>
</dbReference>
<dbReference type="SMART" id="SM00736">
    <property type="entry name" value="CADG"/>
    <property type="match status" value="2"/>
</dbReference>
<dbReference type="SUPFAM" id="SSF49313">
    <property type="entry name" value="Cadherin-like"/>
    <property type="match status" value="2"/>
</dbReference>
<evidence type="ECO:0000259" key="4">
    <source>
        <dbReference type="SMART" id="SM00736"/>
    </source>
</evidence>
<keyword evidence="3" id="KW-0732">Signal</keyword>
<name>A0A166FAV7_9AGAM</name>
<evidence type="ECO:0000313" key="6">
    <source>
        <dbReference type="Proteomes" id="UP000076532"/>
    </source>
</evidence>
<organism evidence="5 6">
    <name type="scientific">Athelia psychrophila</name>
    <dbReference type="NCBI Taxonomy" id="1759441"/>
    <lineage>
        <taxon>Eukaryota</taxon>
        <taxon>Fungi</taxon>
        <taxon>Dikarya</taxon>
        <taxon>Basidiomycota</taxon>
        <taxon>Agaricomycotina</taxon>
        <taxon>Agaricomycetes</taxon>
        <taxon>Agaricomycetidae</taxon>
        <taxon>Atheliales</taxon>
        <taxon>Atheliaceae</taxon>
        <taxon>Athelia</taxon>
    </lineage>
</organism>
<dbReference type="OrthoDB" id="414243at2759"/>
<dbReference type="InterPro" id="IPR006644">
    <property type="entry name" value="Cadg"/>
</dbReference>
<feature type="chain" id="PRO_5007873175" description="Dystroglycan-type cadherin-like domain-containing protein" evidence="3">
    <location>
        <begin position="18"/>
        <end position="908"/>
    </location>
</feature>
<proteinExistence type="predicted"/>
<feature type="compositionally biased region" description="Polar residues" evidence="1">
    <location>
        <begin position="713"/>
        <end position="724"/>
    </location>
</feature>
<dbReference type="EMBL" id="KV417591">
    <property type="protein sequence ID" value="KZP16608.1"/>
    <property type="molecule type" value="Genomic_DNA"/>
</dbReference>
<feature type="region of interest" description="Disordered" evidence="1">
    <location>
        <begin position="447"/>
        <end position="467"/>
    </location>
</feature>
<dbReference type="Gene3D" id="2.60.40.10">
    <property type="entry name" value="Immunoglobulins"/>
    <property type="match status" value="4"/>
</dbReference>
<feature type="signal peptide" evidence="3">
    <location>
        <begin position="1"/>
        <end position="17"/>
    </location>
</feature>
<evidence type="ECO:0000256" key="1">
    <source>
        <dbReference type="SAM" id="MobiDB-lite"/>
    </source>
</evidence>
<dbReference type="GO" id="GO:0016020">
    <property type="term" value="C:membrane"/>
    <property type="evidence" value="ECO:0007669"/>
    <property type="project" value="InterPro"/>
</dbReference>
<sequence length="908" mass="96166">MYIPLIFILAAAASTLASSISLANPINNQLPAIARVGQLYSWSFSQSSFNSSSGSSLTYTASNLPQWLTFDSSSRSFQGTPAASDEGNPEITITAQELSSSSSTTLTLCVTAYPAPQEKLPISGQFYQGNPSLSSVFLINKTSALATSNPALRVPPGWSFSIGFDGDTFVSETDIYYDVLQADGSPLPSWITFNPDSITFNGLAPHASEMPSPSTLSFALHASDQKGYTASSVPFDLVIALHELSVLQGSLPTINVTAATPFNVTLSSPADFSGVYMDAEPIQPLNVSQLSIDTSKYDWLQYDETTMTLSGQPPSDLNGGSAPILPVILSSTFNQTLHSNMSLAVVPSYFVTSTLSPTVVDPGQTYSFDLTPDLSNASSIGQDENDISLSVGFDPSEVASYLSFDNRTAQLTGVIPSNSDLTYSHVTVTFTAYSRVTHSTSHSSLSLSITTSHASQGGEKPGHPTGLSAGARKRLVLGLGIAFGVIGGMIVIGVLLASMRRGMRIKDTALLGEEGTAGFTAKEKKYYGIGIDVEKIARDLVGGRRGRDSAHLEGDGSDSSDKSTGKMSKGEFIGKIEETARSVSDKIRNVSDKYTRMKARRNRPVIGKPIMVAQEQPAQVTPVAGLPANSGGGPSRQYAPSIISPFSEFDGSHGTSLIDSPTSSSGARSIPVRRADFASPRPGLPQRPSPATHAEDAVLQIASRAQSIRSVNSVGGASYQSESPTAPGGRPRVVPFKSSTRVPVPKLPSNQAVAGHQRSNRVVSQSAAILNDKRPLSADGMNLGMHYVNALGEESASTELNGEHVRFVVDGKGNTKTTVPPGKEFNIQVNIPREISEKCELEARLMSGEPLPSFMQFDHKGSDEGVGRAVELYGIPRADQVGGEYTIGIYVTDKSTRVAKAVVHVARA</sequence>
<feature type="transmembrane region" description="Helical" evidence="2">
    <location>
        <begin position="475"/>
        <end position="497"/>
    </location>
</feature>
<feature type="compositionally biased region" description="Polar residues" evidence="1">
    <location>
        <begin position="653"/>
        <end position="667"/>
    </location>
</feature>
<keyword evidence="2" id="KW-1133">Transmembrane helix</keyword>
<feature type="region of interest" description="Disordered" evidence="1">
    <location>
        <begin position="713"/>
        <end position="758"/>
    </location>
</feature>
<dbReference type="Pfam" id="PF05345">
    <property type="entry name" value="He_PIG"/>
    <property type="match status" value="2"/>
</dbReference>